<feature type="region of interest" description="Disordered" evidence="1">
    <location>
        <begin position="68"/>
        <end position="167"/>
    </location>
</feature>
<protein>
    <submittedName>
        <fullName evidence="2">DUF5810 domain-containing protein</fullName>
    </submittedName>
</protein>
<proteinExistence type="predicted"/>
<dbReference type="Pfam" id="PF19126">
    <property type="entry name" value="DUF5810"/>
    <property type="match status" value="1"/>
</dbReference>
<evidence type="ECO:0000313" key="2">
    <source>
        <dbReference type="EMBL" id="UPV76134.1"/>
    </source>
</evidence>
<dbReference type="EMBL" id="CP096659">
    <property type="protein sequence ID" value="UPV76134.1"/>
    <property type="molecule type" value="Genomic_DNA"/>
</dbReference>
<evidence type="ECO:0000313" key="3">
    <source>
        <dbReference type="Proteomes" id="UP000830729"/>
    </source>
</evidence>
<feature type="compositionally biased region" description="Acidic residues" evidence="1">
    <location>
        <begin position="138"/>
        <end position="149"/>
    </location>
</feature>
<dbReference type="InterPro" id="IPR043833">
    <property type="entry name" value="DUF5810"/>
</dbReference>
<feature type="compositionally biased region" description="Polar residues" evidence="1">
    <location>
        <begin position="126"/>
        <end position="135"/>
    </location>
</feature>
<sequence length="167" mass="17600">MGYACPVCETPQSDAEHLANHLAFTAMLGDDDHEAWLDDHAPGWNEDGEDELAARVEEYAKEVGFPQVFEDTTGHDHSGDEPRGGDLFEDELERANSQGRGSMAGGGAGAGASAAGAGSLDGEAQSILQEAQEMTEQMLDEDDGEESTDGEPGPDGGERANDEDSEE</sequence>
<evidence type="ECO:0000256" key="1">
    <source>
        <dbReference type="SAM" id="MobiDB-lite"/>
    </source>
</evidence>
<dbReference type="GeneID" id="72185289"/>
<name>A0A8U0I005_9EURY</name>
<reference evidence="2 3" key="1">
    <citation type="submission" date="2022-04" db="EMBL/GenBank/DDBJ databases">
        <title>Diverse halophilic archaea isolated from saline environments.</title>
        <authorList>
            <person name="Cui H.-L."/>
        </authorList>
    </citation>
    <scope>NUCLEOTIDE SEQUENCE [LARGE SCALE GENOMIC DNA]</scope>
    <source>
        <strain evidence="2 3">XZYJT49</strain>
    </source>
</reference>
<feature type="compositionally biased region" description="Basic and acidic residues" evidence="1">
    <location>
        <begin position="72"/>
        <end position="86"/>
    </location>
</feature>
<keyword evidence="3" id="KW-1185">Reference proteome</keyword>
<accession>A0A8U0I005</accession>
<gene>
    <name evidence="2" type="ORF">M0R89_08780</name>
</gene>
<dbReference type="Proteomes" id="UP000830729">
    <property type="component" value="Chromosome"/>
</dbReference>
<dbReference type="RefSeq" id="WP_248652170.1">
    <property type="nucleotide sequence ID" value="NZ_CP096659.1"/>
</dbReference>
<feature type="compositionally biased region" description="Basic and acidic residues" evidence="1">
    <location>
        <begin position="156"/>
        <end position="167"/>
    </location>
</feature>
<dbReference type="AlphaFoldDB" id="A0A8U0I005"/>
<organism evidence="2 3">
    <name type="scientific">Halorussus limi</name>
    <dbReference type="NCBI Taxonomy" id="2938695"/>
    <lineage>
        <taxon>Archaea</taxon>
        <taxon>Methanobacteriati</taxon>
        <taxon>Methanobacteriota</taxon>
        <taxon>Stenosarchaea group</taxon>
        <taxon>Halobacteria</taxon>
        <taxon>Halobacteriales</taxon>
        <taxon>Haladaptataceae</taxon>
        <taxon>Halorussus</taxon>
    </lineage>
</organism>
<dbReference type="KEGG" id="halx:M0R89_08780"/>